<name>A0AAC9T302_UREPR</name>
<proteinExistence type="predicted"/>
<reference evidence="1 2" key="1">
    <citation type="submission" date="2017-06" db="EMBL/GenBank/DDBJ databases">
        <title>Genome Sequencing and Comparative Genomics Analysis of Five Ureaplasma Urealyticums with Different Drug Resistance.</title>
        <authorList>
            <person name="Ma L."/>
            <person name="Jia T."/>
        </authorList>
    </citation>
    <scope>NUCLEOTIDE SEQUENCE [LARGE SCALE GENOMIC DNA]</scope>
    <source>
        <strain evidence="2">hebnu uu3</strain>
    </source>
</reference>
<accession>A0AAC9T302</accession>
<dbReference type="RefSeq" id="WP_006689247.1">
    <property type="nucleotide sequence ID" value="NZ_CAMQQM010000001.1"/>
</dbReference>
<organism evidence="1 2">
    <name type="scientific">Ureaplasma parvum</name>
    <name type="common">Ureaplasma urealyticum biotype 1</name>
    <dbReference type="NCBI Taxonomy" id="134821"/>
    <lineage>
        <taxon>Bacteria</taxon>
        <taxon>Bacillati</taxon>
        <taxon>Mycoplasmatota</taxon>
        <taxon>Mycoplasmoidales</taxon>
        <taxon>Mycoplasmoidaceae</taxon>
        <taxon>Ureaplasma</taxon>
    </lineage>
</organism>
<dbReference type="Proteomes" id="UP000197054">
    <property type="component" value="Chromosome"/>
</dbReference>
<sequence>MAKYIKTGVSYINLDNARTINILPEDIDSYLELGGDEAYKTSDLGSELYINYADFESTNILFDLKKEELQAKIDAFLISNDTVLDLSEVFLDIHFSEDDDYEEDCCCEDECCSDEENEACCNSEVKVEEECCGGAKDDCCGGHEHEHEVCCDSETKTSETQEECCGGTKDDCCGGHEHEHHHHSHQH</sequence>
<gene>
    <name evidence="1" type="ORF">CEG42_00990</name>
</gene>
<dbReference type="AlphaFoldDB" id="A0AAC9T302"/>
<dbReference type="EMBL" id="CP021991">
    <property type="protein sequence ID" value="ASD29818.1"/>
    <property type="molecule type" value="Genomic_DNA"/>
</dbReference>
<evidence type="ECO:0000313" key="2">
    <source>
        <dbReference type="Proteomes" id="UP000197054"/>
    </source>
</evidence>
<protein>
    <submittedName>
        <fullName evidence="1">Uncharacterized protein</fullName>
    </submittedName>
</protein>
<evidence type="ECO:0000313" key="1">
    <source>
        <dbReference type="EMBL" id="ASD29818.1"/>
    </source>
</evidence>